<name>A0A835UWG8_VANPL</name>
<dbReference type="Proteomes" id="UP000636800">
    <property type="component" value="Chromosome 6"/>
</dbReference>
<accession>A0A835UWG8</accession>
<feature type="compositionally biased region" description="Basic and acidic residues" evidence="1">
    <location>
        <begin position="43"/>
        <end position="57"/>
    </location>
</feature>
<dbReference type="AlphaFoldDB" id="A0A835UWG8"/>
<proteinExistence type="predicted"/>
<feature type="region of interest" description="Disordered" evidence="1">
    <location>
        <begin position="39"/>
        <end position="114"/>
    </location>
</feature>
<organism evidence="2 3">
    <name type="scientific">Vanilla planifolia</name>
    <name type="common">Vanilla</name>
    <dbReference type="NCBI Taxonomy" id="51239"/>
    <lineage>
        <taxon>Eukaryota</taxon>
        <taxon>Viridiplantae</taxon>
        <taxon>Streptophyta</taxon>
        <taxon>Embryophyta</taxon>
        <taxon>Tracheophyta</taxon>
        <taxon>Spermatophyta</taxon>
        <taxon>Magnoliopsida</taxon>
        <taxon>Liliopsida</taxon>
        <taxon>Asparagales</taxon>
        <taxon>Orchidaceae</taxon>
        <taxon>Vanilloideae</taxon>
        <taxon>Vanilleae</taxon>
        <taxon>Vanilla</taxon>
    </lineage>
</organism>
<dbReference type="OrthoDB" id="616438at2759"/>
<evidence type="ECO:0000313" key="2">
    <source>
        <dbReference type="EMBL" id="KAG0476393.1"/>
    </source>
</evidence>
<evidence type="ECO:0000256" key="1">
    <source>
        <dbReference type="SAM" id="MobiDB-lite"/>
    </source>
</evidence>
<reference evidence="2 3" key="1">
    <citation type="journal article" date="2020" name="Nat. Food">
        <title>A phased Vanilla planifolia genome enables genetic improvement of flavour and production.</title>
        <authorList>
            <person name="Hasing T."/>
            <person name="Tang H."/>
            <person name="Brym M."/>
            <person name="Khazi F."/>
            <person name="Huang T."/>
            <person name="Chambers A.H."/>
        </authorList>
    </citation>
    <scope>NUCLEOTIDE SEQUENCE [LARGE SCALE GENOMIC DNA]</scope>
    <source>
        <tissue evidence="2">Leaf</tissue>
    </source>
</reference>
<dbReference type="EMBL" id="JADCNL010000006">
    <property type="protein sequence ID" value="KAG0476393.1"/>
    <property type="molecule type" value="Genomic_DNA"/>
</dbReference>
<comment type="caution">
    <text evidence="2">The sequence shown here is derived from an EMBL/GenBank/DDBJ whole genome shotgun (WGS) entry which is preliminary data.</text>
</comment>
<feature type="compositionally biased region" description="Polar residues" evidence="1">
    <location>
        <begin position="84"/>
        <end position="114"/>
    </location>
</feature>
<gene>
    <name evidence="2" type="ORF">HPP92_013234</name>
</gene>
<evidence type="ECO:0000313" key="3">
    <source>
        <dbReference type="Proteomes" id="UP000636800"/>
    </source>
</evidence>
<keyword evidence="3" id="KW-1185">Reference proteome</keyword>
<sequence length="303" mass="33891">MRPGPRSRAASEQPAGDARQLLFSTISHAVTYQMMGSPATTAHGEHTQRQSGSDRSDCGSNDGRGSHQMIQCLTPERMQGLGPDNSSQCTRVQQPTSVSQHGTRQPPNSSRQFFQPNHLVKRSPHAMVNVSKHRHTRAPSRLRARQHHDQQCAAAFHKRWWLPMAGRISSHCSANNIVATLDRHMNADSMGPPMTSLRSTTQEASGWSLRQYFTRLQRFTQPAAHIIAVRPKSVKSPTRNNITVEWLWLASHRASSSSGSHRIQRNSIHADHITEYSTRLIARFCQPTKDLDHLALGSHQSSE</sequence>
<protein>
    <submittedName>
        <fullName evidence="2">Uncharacterized protein</fullName>
    </submittedName>
</protein>